<dbReference type="OrthoDB" id="265974at2"/>
<evidence type="ECO:0000259" key="2">
    <source>
        <dbReference type="Pfam" id="PF16227"/>
    </source>
</evidence>
<dbReference type="GO" id="GO:0016788">
    <property type="term" value="F:hydrolase activity, acting on ester bonds"/>
    <property type="evidence" value="ECO:0007669"/>
    <property type="project" value="UniProtKB-ARBA"/>
</dbReference>
<dbReference type="AlphaFoldDB" id="A0A1I6V9S6"/>
<evidence type="ECO:0000256" key="1">
    <source>
        <dbReference type="SAM" id="SignalP"/>
    </source>
</evidence>
<keyword evidence="4" id="KW-1185">Reference proteome</keyword>
<dbReference type="Proteomes" id="UP000198785">
    <property type="component" value="Unassembled WGS sequence"/>
</dbReference>
<name>A0A1I6V9S6_9SPHI</name>
<dbReference type="EMBL" id="FOZZ01000012">
    <property type="protein sequence ID" value="SFT10372.1"/>
    <property type="molecule type" value="Genomic_DNA"/>
</dbReference>
<dbReference type="InterPro" id="IPR032616">
    <property type="entry name" value="DUF4886"/>
</dbReference>
<dbReference type="Gene3D" id="3.40.50.1110">
    <property type="entry name" value="SGNH hydrolase"/>
    <property type="match status" value="1"/>
</dbReference>
<organism evidence="3 4">
    <name type="scientific">Sphingobacterium wenxiniae</name>
    <dbReference type="NCBI Taxonomy" id="683125"/>
    <lineage>
        <taxon>Bacteria</taxon>
        <taxon>Pseudomonadati</taxon>
        <taxon>Bacteroidota</taxon>
        <taxon>Sphingobacteriia</taxon>
        <taxon>Sphingobacteriales</taxon>
        <taxon>Sphingobacteriaceae</taxon>
        <taxon>Sphingobacterium</taxon>
    </lineage>
</organism>
<sequence>MRKLHVFLFLIGFVLTSTTFAQSQKGDINNDGIIKVLAIGNSFSEDALDNYLTELAIATNKKLVIGDLYIGGAPLDLHLKNLIADASAYRYIKIDEKAKKEVRKDVSIAQAIADDNWDYISFQQASPLSGQYEVIQASLPQVVQYVRELAGADVVFVYHQTWAYQHDSDHGGFANYNRDQKQMYKAIADATKRIHKSRDFKFIIPAGTAIQNARTSSIGDTYTRDGYHLHLDYGRFTAACTWYEKLFGEDVRKNPYKPEQVTDLQAKIAKEAAHKAIKKPFKVSKVAL</sequence>
<proteinExistence type="predicted"/>
<feature type="chain" id="PRO_5011505268" description="DUF4886 domain-containing protein" evidence="1">
    <location>
        <begin position="22"/>
        <end position="288"/>
    </location>
</feature>
<keyword evidence="1" id="KW-0732">Signal</keyword>
<evidence type="ECO:0000313" key="4">
    <source>
        <dbReference type="Proteomes" id="UP000198785"/>
    </source>
</evidence>
<feature type="signal peptide" evidence="1">
    <location>
        <begin position="1"/>
        <end position="21"/>
    </location>
</feature>
<dbReference type="InterPro" id="IPR036514">
    <property type="entry name" value="SGNH_hydro_sf"/>
</dbReference>
<reference evidence="3 4" key="1">
    <citation type="submission" date="2016-10" db="EMBL/GenBank/DDBJ databases">
        <authorList>
            <person name="de Groot N.N."/>
        </authorList>
    </citation>
    <scope>NUCLEOTIDE SEQUENCE [LARGE SCALE GENOMIC DNA]</scope>
    <source>
        <strain evidence="3 4">DSM 22789</strain>
    </source>
</reference>
<feature type="domain" description="DUF4886" evidence="2">
    <location>
        <begin position="35"/>
        <end position="276"/>
    </location>
</feature>
<gene>
    <name evidence="3" type="ORF">SAMN05660206_11214</name>
</gene>
<accession>A0A1I6V9S6</accession>
<dbReference type="STRING" id="683125.SAMN05660206_11214"/>
<dbReference type="Pfam" id="PF16227">
    <property type="entry name" value="DUF4886"/>
    <property type="match status" value="1"/>
</dbReference>
<protein>
    <recommendedName>
        <fullName evidence="2">DUF4886 domain-containing protein</fullName>
    </recommendedName>
</protein>
<evidence type="ECO:0000313" key="3">
    <source>
        <dbReference type="EMBL" id="SFT10372.1"/>
    </source>
</evidence>